<dbReference type="PANTHER" id="PTHR33295">
    <property type="entry name" value="ATPASE"/>
    <property type="match status" value="1"/>
</dbReference>
<dbReference type="InterPro" id="IPR041682">
    <property type="entry name" value="AAA_14"/>
</dbReference>
<feature type="domain" description="AAA" evidence="1">
    <location>
        <begin position="35"/>
        <end position="166"/>
    </location>
</feature>
<dbReference type="Gene3D" id="3.40.50.300">
    <property type="entry name" value="P-loop containing nucleotide triphosphate hydrolases"/>
    <property type="match status" value="1"/>
</dbReference>
<protein>
    <submittedName>
        <fullName evidence="3">Uncharacterized protein</fullName>
    </submittedName>
</protein>
<name>A0A3B0TLS5_9ZZZZ</name>
<evidence type="ECO:0000313" key="3">
    <source>
        <dbReference type="EMBL" id="VAW14317.1"/>
    </source>
</evidence>
<accession>A0A3B0TLS5</accession>
<sequence>MNLLKFNQHWSNHFRYDFPNKRKLLKVLEEQIDNRQIVELTGLRRLGKTTLFFQLINTLIEREVSRYSIWYFSFDEQRYDLDELLTAFGTQTKRDIRKDKIYIFFDEIQKLHDFQSQIKIYYDLYPNLKFFISGSTSLFIKKQTQESLAGRMSSFMLKPLDFEEYLLFRDSSKYLEMPEMYETELNVEYQNYLSRQFVETVNISDDFFVKEYVTGIIKKIIYEDIPTSFSVDNPEILFAIVRIIAERPGLYLHFENLANDLKISAKTLSKYLSILEQAFLIIVLYNYSSNQLTSEKKMKRTYLASSSFCTALHDFNQVGLLVENAILSLKPFKFFWRDSYKHEVDFIEIERKQVTPVEIKYKDKIGKQDYNNLYLFAKKFKLKKAVILTNTVTNYSIDYKDIEIEVASVYYL</sequence>
<dbReference type="InterPro" id="IPR025420">
    <property type="entry name" value="DUF4143"/>
</dbReference>
<evidence type="ECO:0000259" key="2">
    <source>
        <dbReference type="Pfam" id="PF13635"/>
    </source>
</evidence>
<dbReference type="InterPro" id="IPR036388">
    <property type="entry name" value="WH-like_DNA-bd_sf"/>
</dbReference>
<dbReference type="InterPro" id="IPR027417">
    <property type="entry name" value="P-loop_NTPase"/>
</dbReference>
<dbReference type="SUPFAM" id="SSF52540">
    <property type="entry name" value="P-loop containing nucleoside triphosphate hydrolases"/>
    <property type="match status" value="1"/>
</dbReference>
<evidence type="ECO:0000259" key="1">
    <source>
        <dbReference type="Pfam" id="PF13173"/>
    </source>
</evidence>
<dbReference type="AlphaFoldDB" id="A0A3B0TLS5"/>
<dbReference type="Pfam" id="PF13173">
    <property type="entry name" value="AAA_14"/>
    <property type="match status" value="1"/>
</dbReference>
<dbReference type="EMBL" id="UOEP01000036">
    <property type="protein sequence ID" value="VAW14317.1"/>
    <property type="molecule type" value="Genomic_DNA"/>
</dbReference>
<dbReference type="Gene3D" id="1.10.10.10">
    <property type="entry name" value="Winged helix-like DNA-binding domain superfamily/Winged helix DNA-binding domain"/>
    <property type="match status" value="1"/>
</dbReference>
<feature type="domain" description="DUF4143" evidence="2">
    <location>
        <begin position="223"/>
        <end position="361"/>
    </location>
</feature>
<dbReference type="PANTHER" id="PTHR33295:SF8">
    <property type="entry name" value="AAA+ ATPASE DOMAIN-CONTAINING PROTEIN"/>
    <property type="match status" value="1"/>
</dbReference>
<gene>
    <name evidence="3" type="ORF">MNBD_BACTEROID01-1494</name>
</gene>
<organism evidence="3">
    <name type="scientific">hydrothermal vent metagenome</name>
    <dbReference type="NCBI Taxonomy" id="652676"/>
    <lineage>
        <taxon>unclassified sequences</taxon>
        <taxon>metagenomes</taxon>
        <taxon>ecological metagenomes</taxon>
    </lineage>
</organism>
<reference evidence="3" key="1">
    <citation type="submission" date="2018-06" db="EMBL/GenBank/DDBJ databases">
        <authorList>
            <person name="Zhirakovskaya E."/>
        </authorList>
    </citation>
    <scope>NUCLEOTIDE SEQUENCE</scope>
</reference>
<dbReference type="Pfam" id="PF13635">
    <property type="entry name" value="DUF4143"/>
    <property type="match status" value="1"/>
</dbReference>
<proteinExistence type="predicted"/>